<accession>A0ABR7TYG0</accession>
<reference evidence="7 8" key="1">
    <citation type="submission" date="2020-09" db="EMBL/GenBank/DDBJ databases">
        <title>Genome sequences of type strains of Chitinophaga qingshengii and Chitinophaga varians.</title>
        <authorList>
            <person name="Kittiwongwattana C."/>
        </authorList>
    </citation>
    <scope>NUCLEOTIDE SEQUENCE [LARGE SCALE GENOMIC DNA]</scope>
    <source>
        <strain evidence="7 8">JCM 30026</strain>
    </source>
</reference>
<dbReference type="Pfam" id="PF00578">
    <property type="entry name" value="AhpC-TSA"/>
    <property type="match status" value="1"/>
</dbReference>
<comment type="caution">
    <text evidence="7">The sequence shown here is derived from an EMBL/GenBank/DDBJ whole genome shotgun (WGS) entry which is preliminary data.</text>
</comment>
<evidence type="ECO:0000259" key="6">
    <source>
        <dbReference type="PROSITE" id="PS51352"/>
    </source>
</evidence>
<dbReference type="SUPFAM" id="SSF52833">
    <property type="entry name" value="Thioredoxin-like"/>
    <property type="match status" value="1"/>
</dbReference>
<dbReference type="Gene3D" id="3.40.30.10">
    <property type="entry name" value="Glutaredoxin"/>
    <property type="match status" value="1"/>
</dbReference>
<dbReference type="EMBL" id="JACVFC010000005">
    <property type="protein sequence ID" value="MBC9934194.1"/>
    <property type="molecule type" value="Genomic_DNA"/>
</dbReference>
<dbReference type="InterPro" id="IPR025380">
    <property type="entry name" value="DUF4369"/>
</dbReference>
<gene>
    <name evidence="7" type="ORF">ICL07_27655</name>
</gene>
<dbReference type="PANTHER" id="PTHR42852:SF6">
    <property type="entry name" value="THIOL:DISULFIDE INTERCHANGE PROTEIN DSBE"/>
    <property type="match status" value="1"/>
</dbReference>
<feature type="domain" description="Thioredoxin" evidence="6">
    <location>
        <begin position="259"/>
        <end position="403"/>
    </location>
</feature>
<dbReference type="RefSeq" id="WP_188091312.1">
    <property type="nucleotide sequence ID" value="NZ_JACVFC010000005.1"/>
</dbReference>
<dbReference type="PANTHER" id="PTHR42852">
    <property type="entry name" value="THIOL:DISULFIDE INTERCHANGE PROTEIN DSBE"/>
    <property type="match status" value="1"/>
</dbReference>
<feature type="signal peptide" evidence="5">
    <location>
        <begin position="1"/>
        <end position="21"/>
    </location>
</feature>
<dbReference type="InterPro" id="IPR000866">
    <property type="entry name" value="AhpC/TSA"/>
</dbReference>
<evidence type="ECO:0000256" key="3">
    <source>
        <dbReference type="ARBA" id="ARBA00023157"/>
    </source>
</evidence>
<dbReference type="PROSITE" id="PS51352">
    <property type="entry name" value="THIOREDOXIN_2"/>
    <property type="match status" value="1"/>
</dbReference>
<keyword evidence="2" id="KW-0201">Cytochrome c-type biogenesis</keyword>
<keyword evidence="8" id="KW-1185">Reference proteome</keyword>
<organism evidence="7 8">
    <name type="scientific">Chitinophaga qingshengii</name>
    <dbReference type="NCBI Taxonomy" id="1569794"/>
    <lineage>
        <taxon>Bacteria</taxon>
        <taxon>Pseudomonadati</taxon>
        <taxon>Bacteroidota</taxon>
        <taxon>Chitinophagia</taxon>
        <taxon>Chitinophagales</taxon>
        <taxon>Chitinophagaceae</taxon>
        <taxon>Chitinophaga</taxon>
    </lineage>
</organism>
<name>A0ABR7TYG0_9BACT</name>
<keyword evidence="4" id="KW-0676">Redox-active center</keyword>
<evidence type="ECO:0000256" key="4">
    <source>
        <dbReference type="ARBA" id="ARBA00023284"/>
    </source>
</evidence>
<dbReference type="InterPro" id="IPR050553">
    <property type="entry name" value="Thioredoxin_ResA/DsbE_sf"/>
</dbReference>
<evidence type="ECO:0000256" key="2">
    <source>
        <dbReference type="ARBA" id="ARBA00022748"/>
    </source>
</evidence>
<dbReference type="PROSITE" id="PS00194">
    <property type="entry name" value="THIOREDOXIN_1"/>
    <property type="match status" value="1"/>
</dbReference>
<feature type="chain" id="PRO_5046344153" evidence="5">
    <location>
        <begin position="22"/>
        <end position="405"/>
    </location>
</feature>
<comment type="subcellular location">
    <subcellularLocation>
        <location evidence="1">Cell envelope</location>
    </subcellularLocation>
</comment>
<dbReference type="InterPro" id="IPR013766">
    <property type="entry name" value="Thioredoxin_domain"/>
</dbReference>
<proteinExistence type="predicted"/>
<dbReference type="CDD" id="cd02966">
    <property type="entry name" value="TlpA_like_family"/>
    <property type="match status" value="1"/>
</dbReference>
<keyword evidence="5" id="KW-0732">Signal</keyword>
<dbReference type="Proteomes" id="UP000659124">
    <property type="component" value="Unassembled WGS sequence"/>
</dbReference>
<dbReference type="InterPro" id="IPR036249">
    <property type="entry name" value="Thioredoxin-like_sf"/>
</dbReference>
<evidence type="ECO:0000313" key="8">
    <source>
        <dbReference type="Proteomes" id="UP000659124"/>
    </source>
</evidence>
<evidence type="ECO:0000313" key="7">
    <source>
        <dbReference type="EMBL" id="MBC9934194.1"/>
    </source>
</evidence>
<sequence>MKIKKNILLLSGLVLSVFTSAGQQTYRISGQLPGIPDGAKVYLGDLFDQGAGMLDSAVTKDGVFTMTGKARWETARLCNLRIDPQPGDIKKSKLVPLFMGNETVHIAASHIDSVPGYYFPGGSMKYVQITGAAEQTLYKTFETANKQLSDRITVLSGQYEHTYEIPARGGIFNTAKGMALARDITAAQQALGARKRAFVREHPQTVVAAYFVYELLLSANSKYTISEIDAIAGSLDTAALATSALLKAIRLVAANEKIIAKGVRFTDIPLIDPQGQPVQLARYVKPGQYNMLEFWASWCGPCRAEIPHLRYLNKVISEKDFHIISISMDEKKTDWDKAMVEEKMVWTQLCDNKGFKGPVTGHYKVRAIPFSIVLDKQGKIVASKARGAELDAVLKDLLGERISAF</sequence>
<protein>
    <submittedName>
        <fullName evidence="7">AhpC/TSA family protein</fullName>
    </submittedName>
</protein>
<dbReference type="InterPro" id="IPR017937">
    <property type="entry name" value="Thioredoxin_CS"/>
</dbReference>
<dbReference type="Pfam" id="PF14289">
    <property type="entry name" value="DUF4369"/>
    <property type="match status" value="1"/>
</dbReference>
<keyword evidence="3" id="KW-1015">Disulfide bond</keyword>
<evidence type="ECO:0000256" key="5">
    <source>
        <dbReference type="SAM" id="SignalP"/>
    </source>
</evidence>
<evidence type="ECO:0000256" key="1">
    <source>
        <dbReference type="ARBA" id="ARBA00004196"/>
    </source>
</evidence>